<proteinExistence type="predicted"/>
<gene>
    <name evidence="1" type="primary">UGT87A1_2</name>
    <name evidence="1" type="ORF">CFP56_043099</name>
</gene>
<keyword evidence="2" id="KW-1185">Reference proteome</keyword>
<dbReference type="Proteomes" id="UP000237347">
    <property type="component" value="Unassembled WGS sequence"/>
</dbReference>
<dbReference type="AlphaFoldDB" id="A0AAW0LHI7"/>
<dbReference type="EMBL" id="PKMF04000092">
    <property type="protein sequence ID" value="KAK7851043.1"/>
    <property type="molecule type" value="Genomic_DNA"/>
</dbReference>
<dbReference type="SUPFAM" id="SSF53756">
    <property type="entry name" value="UDP-Glycosyltransferase/glycogen phosphorylase"/>
    <property type="match status" value="1"/>
</dbReference>
<evidence type="ECO:0000313" key="2">
    <source>
        <dbReference type="Proteomes" id="UP000237347"/>
    </source>
</evidence>
<reference evidence="1 2" key="1">
    <citation type="journal article" date="2018" name="Sci. Data">
        <title>The draft genome sequence of cork oak.</title>
        <authorList>
            <person name="Ramos A.M."/>
            <person name="Usie A."/>
            <person name="Barbosa P."/>
            <person name="Barros P.M."/>
            <person name="Capote T."/>
            <person name="Chaves I."/>
            <person name="Simoes F."/>
            <person name="Abreu I."/>
            <person name="Carrasquinho I."/>
            <person name="Faro C."/>
            <person name="Guimaraes J.B."/>
            <person name="Mendonca D."/>
            <person name="Nobrega F."/>
            <person name="Rodrigues L."/>
            <person name="Saibo N.J.M."/>
            <person name="Varela M.C."/>
            <person name="Egas C."/>
            <person name="Matos J."/>
            <person name="Miguel C.M."/>
            <person name="Oliveira M.M."/>
            <person name="Ricardo C.P."/>
            <person name="Goncalves S."/>
        </authorList>
    </citation>
    <scope>NUCLEOTIDE SEQUENCE [LARGE SCALE GENOMIC DNA]</scope>
    <source>
        <strain evidence="2">cv. HL8</strain>
    </source>
</reference>
<comment type="caution">
    <text evidence="1">The sequence shown here is derived from an EMBL/GenBank/DDBJ whole genome shotgun (WGS) entry which is preliminary data.</text>
</comment>
<name>A0AAW0LHI7_QUESU</name>
<protein>
    <submittedName>
        <fullName evidence="1">Udp-glycosyltransferase 87a1</fullName>
    </submittedName>
</protein>
<sequence>MMNLCKLLSSKSKKQHLLITFVVTEEWLGYIGSDPKPNNIRFASIPNVVPPERLKAADFPGFYEAVMTKMEAPFEKLLDELEQPVDAMLGDVELLWTISVGNRRNIPVASVWTMPAVFFSMLHHWNLFLPNRHLPLNSLGKCYYCIHVF</sequence>
<evidence type="ECO:0000313" key="1">
    <source>
        <dbReference type="EMBL" id="KAK7851043.1"/>
    </source>
</evidence>
<accession>A0AAW0LHI7</accession>
<dbReference type="Gene3D" id="3.40.50.2000">
    <property type="entry name" value="Glycogen Phosphorylase B"/>
    <property type="match status" value="1"/>
</dbReference>
<organism evidence="1 2">
    <name type="scientific">Quercus suber</name>
    <name type="common">Cork oak</name>
    <dbReference type="NCBI Taxonomy" id="58331"/>
    <lineage>
        <taxon>Eukaryota</taxon>
        <taxon>Viridiplantae</taxon>
        <taxon>Streptophyta</taxon>
        <taxon>Embryophyta</taxon>
        <taxon>Tracheophyta</taxon>
        <taxon>Spermatophyta</taxon>
        <taxon>Magnoliopsida</taxon>
        <taxon>eudicotyledons</taxon>
        <taxon>Gunneridae</taxon>
        <taxon>Pentapetalae</taxon>
        <taxon>rosids</taxon>
        <taxon>fabids</taxon>
        <taxon>Fagales</taxon>
        <taxon>Fagaceae</taxon>
        <taxon>Quercus</taxon>
    </lineage>
</organism>